<evidence type="ECO:0000256" key="2">
    <source>
        <dbReference type="ARBA" id="ARBA00022741"/>
    </source>
</evidence>
<evidence type="ECO:0000256" key="1">
    <source>
        <dbReference type="ARBA" id="ARBA00022723"/>
    </source>
</evidence>
<accession>A0A817AX65</accession>
<protein>
    <submittedName>
        <fullName evidence="7">(rape) hypothetical protein</fullName>
    </submittedName>
</protein>
<evidence type="ECO:0000256" key="3">
    <source>
        <dbReference type="ARBA" id="ARBA00022801"/>
    </source>
</evidence>
<dbReference type="AlphaFoldDB" id="A0A817AX65"/>
<dbReference type="InterPro" id="IPR027410">
    <property type="entry name" value="TCP-1-like_intermed_sf"/>
</dbReference>
<dbReference type="Gramene" id="CDY00485">
    <property type="protein sequence ID" value="CDY00485"/>
    <property type="gene ID" value="GSBRNA2T00110195001"/>
</dbReference>
<dbReference type="PANTHER" id="PTHR11353">
    <property type="entry name" value="CHAPERONIN"/>
    <property type="match status" value="1"/>
</dbReference>
<name>A0A817AX65_BRANA</name>
<dbReference type="SUPFAM" id="SSF54849">
    <property type="entry name" value="GroEL-intermediate domain like"/>
    <property type="match status" value="1"/>
</dbReference>
<gene>
    <name evidence="7" type="ORF">DARMORV10_A10P09500.1</name>
</gene>
<evidence type="ECO:0000313" key="7">
    <source>
        <dbReference type="EMBL" id="CAF2322575.1"/>
    </source>
</evidence>
<dbReference type="InterPro" id="IPR002423">
    <property type="entry name" value="Cpn60/GroEL/TCP-1"/>
</dbReference>
<keyword evidence="2" id="KW-0547">Nucleotide-binding</keyword>
<keyword evidence="6" id="KW-0143">Chaperone</keyword>
<dbReference type="OMA" id="FNKRYLM"/>
<dbReference type="GO" id="GO:0046872">
    <property type="term" value="F:metal ion binding"/>
    <property type="evidence" value="ECO:0007669"/>
    <property type="project" value="UniProtKB-KW"/>
</dbReference>
<dbReference type="GO" id="GO:0016787">
    <property type="term" value="F:hydrolase activity"/>
    <property type="evidence" value="ECO:0007669"/>
    <property type="project" value="UniProtKB-KW"/>
</dbReference>
<reference evidence="7" key="1">
    <citation type="submission" date="2021-01" db="EMBL/GenBank/DDBJ databases">
        <authorList>
            <consortium name="Genoscope - CEA"/>
            <person name="William W."/>
        </authorList>
    </citation>
    <scope>NUCLEOTIDE SEQUENCE</scope>
</reference>
<keyword evidence="3" id="KW-0378">Hydrolase</keyword>
<dbReference type="Proteomes" id="UP001295469">
    <property type="component" value="Chromosome A10"/>
</dbReference>
<dbReference type="Pfam" id="PF00118">
    <property type="entry name" value="Cpn60_TCP1"/>
    <property type="match status" value="1"/>
</dbReference>
<keyword evidence="5" id="KW-0460">Magnesium</keyword>
<dbReference type="Gene3D" id="3.30.260.10">
    <property type="entry name" value="TCP-1-like chaperonin intermediate domain"/>
    <property type="match status" value="1"/>
</dbReference>
<evidence type="ECO:0000256" key="6">
    <source>
        <dbReference type="ARBA" id="ARBA00023186"/>
    </source>
</evidence>
<evidence type="ECO:0000256" key="5">
    <source>
        <dbReference type="ARBA" id="ARBA00022842"/>
    </source>
</evidence>
<dbReference type="EMBL" id="HG994364">
    <property type="protein sequence ID" value="CAF2322575.1"/>
    <property type="molecule type" value="Genomic_DNA"/>
</dbReference>
<keyword evidence="1" id="KW-0479">Metal-binding</keyword>
<dbReference type="Pfam" id="PF05761">
    <property type="entry name" value="5_nucleotid"/>
    <property type="match status" value="1"/>
</dbReference>
<dbReference type="InterPro" id="IPR008380">
    <property type="entry name" value="HAD-SF_hydro_IG_5-nucl"/>
</dbReference>
<organism evidence="7">
    <name type="scientific">Brassica napus</name>
    <name type="common">Rape</name>
    <dbReference type="NCBI Taxonomy" id="3708"/>
    <lineage>
        <taxon>Eukaryota</taxon>
        <taxon>Viridiplantae</taxon>
        <taxon>Streptophyta</taxon>
        <taxon>Embryophyta</taxon>
        <taxon>Tracheophyta</taxon>
        <taxon>Spermatophyta</taxon>
        <taxon>Magnoliopsida</taxon>
        <taxon>eudicotyledons</taxon>
        <taxon>Gunneridae</taxon>
        <taxon>Pentapetalae</taxon>
        <taxon>rosids</taxon>
        <taxon>malvids</taxon>
        <taxon>Brassicales</taxon>
        <taxon>Brassicaceae</taxon>
        <taxon>Brassiceae</taxon>
        <taxon>Brassica</taxon>
    </lineage>
</organism>
<dbReference type="InterPro" id="IPR017998">
    <property type="entry name" value="Chaperone_TCP-1"/>
</dbReference>
<dbReference type="GO" id="GO:0140662">
    <property type="term" value="F:ATP-dependent protein folding chaperone"/>
    <property type="evidence" value="ECO:0007669"/>
    <property type="project" value="InterPro"/>
</dbReference>
<evidence type="ECO:0000256" key="4">
    <source>
        <dbReference type="ARBA" id="ARBA00022840"/>
    </source>
</evidence>
<keyword evidence="4" id="KW-0067">ATP-binding</keyword>
<proteinExistence type="predicted"/>
<dbReference type="GO" id="GO:0005524">
    <property type="term" value="F:ATP binding"/>
    <property type="evidence" value="ECO:0007669"/>
    <property type="project" value="UniProtKB-KW"/>
</dbReference>
<sequence>MQDVLQLGGLSGNIKRILDSLRFPSSPSPSIIAAPLAVLYFGLICKEVAKVVPAQTLADQELTETMQKLLIVMQRLDDKIGLMLESDGELFNKRYLMRQIEKYGYLFSAFSEQLVVYLSKLVSGISADIYTSRVSNFLNYTPFMYFRSQEQVKKLGRVPLINCAKTSMSSKLISGDRDFFANLVVDAVLSVKMTNQRGEIKYPIKGINILKAHGQSARDSYLLKGYALNTGSAAQGCH</sequence>